<reference evidence="2 3" key="1">
    <citation type="journal article" date="2022" name="Plant J.">
        <title>Strategies of tolerance reflected in two North American maple genomes.</title>
        <authorList>
            <person name="McEvoy S.L."/>
            <person name="Sezen U.U."/>
            <person name="Trouern-Trend A."/>
            <person name="McMahon S.M."/>
            <person name="Schaberg P.G."/>
            <person name="Yang J."/>
            <person name="Wegrzyn J.L."/>
            <person name="Swenson N.G."/>
        </authorList>
    </citation>
    <scope>NUCLEOTIDE SEQUENCE [LARGE SCALE GENOMIC DNA]</scope>
    <source>
        <strain evidence="2">91603</strain>
    </source>
</reference>
<evidence type="ECO:0000313" key="3">
    <source>
        <dbReference type="Proteomes" id="UP001064489"/>
    </source>
</evidence>
<keyword evidence="1" id="KW-0732">Signal</keyword>
<comment type="caution">
    <text evidence="2">The sequence shown here is derived from an EMBL/GenBank/DDBJ whole genome shotgun (WGS) entry which is preliminary data.</text>
</comment>
<feature type="chain" id="PRO_5042120352" description="Secreted protein" evidence="1">
    <location>
        <begin position="17"/>
        <end position="117"/>
    </location>
</feature>
<gene>
    <name evidence="2" type="ORF">LWI28_022696</name>
</gene>
<dbReference type="Proteomes" id="UP001064489">
    <property type="component" value="Chromosome 13"/>
</dbReference>
<feature type="signal peptide" evidence="1">
    <location>
        <begin position="1"/>
        <end position="16"/>
    </location>
</feature>
<keyword evidence="3" id="KW-1185">Reference proteome</keyword>
<evidence type="ECO:0008006" key="4">
    <source>
        <dbReference type="Google" id="ProtNLM"/>
    </source>
</evidence>
<proteinExistence type="predicted"/>
<accession>A0AAD5JFX9</accession>
<name>A0AAD5JFX9_ACENE</name>
<dbReference type="AlphaFoldDB" id="A0AAD5JFX9"/>
<sequence length="117" mass="13619">MILLQLQLLFCPVTTTVLSNGFAQALQLELNLTFLLLMGFSLKDCRNQQRRDARRIKVVVEKMYMRICICLVYEERVCAVGCGRDEWKGYFDGRFILVKIAETGLSKSIWKITPYKF</sequence>
<dbReference type="EMBL" id="JAJSOW010000002">
    <property type="protein sequence ID" value="KAI9198826.1"/>
    <property type="molecule type" value="Genomic_DNA"/>
</dbReference>
<protein>
    <recommendedName>
        <fullName evidence="4">Secreted protein</fullName>
    </recommendedName>
</protein>
<evidence type="ECO:0000313" key="2">
    <source>
        <dbReference type="EMBL" id="KAI9198826.1"/>
    </source>
</evidence>
<organism evidence="2 3">
    <name type="scientific">Acer negundo</name>
    <name type="common">Box elder</name>
    <dbReference type="NCBI Taxonomy" id="4023"/>
    <lineage>
        <taxon>Eukaryota</taxon>
        <taxon>Viridiplantae</taxon>
        <taxon>Streptophyta</taxon>
        <taxon>Embryophyta</taxon>
        <taxon>Tracheophyta</taxon>
        <taxon>Spermatophyta</taxon>
        <taxon>Magnoliopsida</taxon>
        <taxon>eudicotyledons</taxon>
        <taxon>Gunneridae</taxon>
        <taxon>Pentapetalae</taxon>
        <taxon>rosids</taxon>
        <taxon>malvids</taxon>
        <taxon>Sapindales</taxon>
        <taxon>Sapindaceae</taxon>
        <taxon>Hippocastanoideae</taxon>
        <taxon>Acereae</taxon>
        <taxon>Acer</taxon>
    </lineage>
</organism>
<evidence type="ECO:0000256" key="1">
    <source>
        <dbReference type="SAM" id="SignalP"/>
    </source>
</evidence>